<dbReference type="InterPro" id="IPR027417">
    <property type="entry name" value="P-loop_NTPase"/>
</dbReference>
<protein>
    <recommendedName>
        <fullName evidence="3">Sulfotransferase family protein</fullName>
    </recommendedName>
</protein>
<organism evidence="1 2">
    <name type="scientific">Vibrio agarivorans</name>
    <dbReference type="NCBI Taxonomy" id="153622"/>
    <lineage>
        <taxon>Bacteria</taxon>
        <taxon>Pseudomonadati</taxon>
        <taxon>Pseudomonadota</taxon>
        <taxon>Gammaproteobacteria</taxon>
        <taxon>Vibrionales</taxon>
        <taxon>Vibrionaceae</taxon>
        <taxon>Vibrio</taxon>
    </lineage>
</organism>
<gene>
    <name evidence="1" type="ORF">QWJ08_14715</name>
</gene>
<proteinExistence type="predicted"/>
<comment type="caution">
    <text evidence="1">The sequence shown here is derived from an EMBL/GenBank/DDBJ whole genome shotgun (WGS) entry which is preliminary data.</text>
</comment>
<dbReference type="SUPFAM" id="SSF52540">
    <property type="entry name" value="P-loop containing nucleoside triphosphate hydrolases"/>
    <property type="match status" value="1"/>
</dbReference>
<keyword evidence="2" id="KW-1185">Reference proteome</keyword>
<dbReference type="EMBL" id="JAUEOZ010000002">
    <property type="protein sequence ID" value="MDN2482590.1"/>
    <property type="molecule type" value="Genomic_DNA"/>
</dbReference>
<accession>A0ABT7Y3G0</accession>
<sequence>MNVRAKGFWFDFPSYEEVSSLRRSYRYTRAMAHSVIDKIKQYRFGPFDECHFHIGIHKTATTFVQDQIALSHIDRYGVKYYPLDVLRDKIYRFGFCSVGRRTSPHNRLLLSDENVLNGTEHLNKGVYFDCEQRVSWCIRHIHTKKLVVFINIRNFADFYTSAYCEHLRHFPYQSLEQYIAGLDITSLSWVDVFDSLFQSHPDVEFRVFNFDRFRLDKERLLASLTFGEVVEFSNQVKPSRSSFSEKEVAQLSGDKDWIADSGSDKYAPFNTEVIEQTKRNLSDDLSRLKIYPNVVLLND</sequence>
<evidence type="ECO:0000313" key="1">
    <source>
        <dbReference type="EMBL" id="MDN2482590.1"/>
    </source>
</evidence>
<name>A0ABT7Y3G0_9VIBR</name>
<evidence type="ECO:0000313" key="2">
    <source>
        <dbReference type="Proteomes" id="UP001169719"/>
    </source>
</evidence>
<reference evidence="1" key="1">
    <citation type="submission" date="2024-05" db="EMBL/GenBank/DDBJ databases">
        <title>Genome Sequences of Four Agar- Degrading Marine Bacteria.</title>
        <authorList>
            <person name="Phillips E.K."/>
            <person name="Shaffer J.C."/>
            <person name="Henson M.W."/>
            <person name="Temperton B."/>
            <person name="Thrash C.J."/>
            <person name="Martin M.O."/>
        </authorList>
    </citation>
    <scope>NUCLEOTIDE SEQUENCE</scope>
    <source>
        <strain evidence="1">EKP203</strain>
    </source>
</reference>
<dbReference type="Proteomes" id="UP001169719">
    <property type="component" value="Unassembled WGS sequence"/>
</dbReference>
<evidence type="ECO:0008006" key="3">
    <source>
        <dbReference type="Google" id="ProtNLM"/>
    </source>
</evidence>
<dbReference type="RefSeq" id="WP_289962658.1">
    <property type="nucleotide sequence ID" value="NZ_JAUEOZ010000002.1"/>
</dbReference>